<evidence type="ECO:0000256" key="8">
    <source>
        <dbReference type="SAM" id="Phobius"/>
    </source>
</evidence>
<dbReference type="Proteomes" id="UP000178428">
    <property type="component" value="Unassembled WGS sequence"/>
</dbReference>
<dbReference type="EMBL" id="MHMR01000027">
    <property type="protein sequence ID" value="OGZ30100.1"/>
    <property type="molecule type" value="Genomic_DNA"/>
</dbReference>
<feature type="domain" description="POTRA" evidence="9">
    <location>
        <begin position="43"/>
        <end position="122"/>
    </location>
</feature>
<evidence type="ECO:0000259" key="9">
    <source>
        <dbReference type="PROSITE" id="PS51779"/>
    </source>
</evidence>
<dbReference type="AlphaFoldDB" id="A0A1G2EXJ7"/>
<reference evidence="10 11" key="1">
    <citation type="journal article" date="2016" name="Nat. Commun.">
        <title>Thousands of microbial genomes shed light on interconnected biogeochemical processes in an aquifer system.</title>
        <authorList>
            <person name="Anantharaman K."/>
            <person name="Brown C.T."/>
            <person name="Hug L.A."/>
            <person name="Sharon I."/>
            <person name="Castelle C.J."/>
            <person name="Probst A.J."/>
            <person name="Thomas B.C."/>
            <person name="Singh A."/>
            <person name="Wilkins M.J."/>
            <person name="Karaoz U."/>
            <person name="Brodie E.L."/>
            <person name="Williams K.H."/>
            <person name="Hubbard S.S."/>
            <person name="Banfield J.F."/>
        </authorList>
    </citation>
    <scope>NUCLEOTIDE SEQUENCE [LARGE SCALE GENOMIC DNA]</scope>
</reference>
<evidence type="ECO:0000256" key="1">
    <source>
        <dbReference type="ARBA" id="ARBA00004370"/>
    </source>
</evidence>
<evidence type="ECO:0000256" key="5">
    <source>
        <dbReference type="ARBA" id="ARBA00022989"/>
    </source>
</evidence>
<keyword evidence="6 8" id="KW-0472">Membrane</keyword>
<organism evidence="10 11">
    <name type="scientific">Candidatus Niyogibacteria bacterium RIFCSPLOWO2_02_FULL_45_13</name>
    <dbReference type="NCBI Taxonomy" id="1801725"/>
    <lineage>
        <taxon>Bacteria</taxon>
        <taxon>Candidatus Niyogiibacteriota</taxon>
    </lineage>
</organism>
<keyword evidence="3" id="KW-0132">Cell division</keyword>
<dbReference type="InterPro" id="IPR013685">
    <property type="entry name" value="POTRA_FtsQ_type"/>
</dbReference>
<feature type="transmembrane region" description="Helical" evidence="8">
    <location>
        <begin position="20"/>
        <end position="40"/>
    </location>
</feature>
<dbReference type="Pfam" id="PF03799">
    <property type="entry name" value="FtsQ_DivIB_C"/>
    <property type="match status" value="1"/>
</dbReference>
<evidence type="ECO:0000256" key="3">
    <source>
        <dbReference type="ARBA" id="ARBA00022618"/>
    </source>
</evidence>
<comment type="subcellular location">
    <subcellularLocation>
        <location evidence="1">Membrane</location>
    </subcellularLocation>
</comment>
<accession>A0A1G2EXJ7</accession>
<proteinExistence type="predicted"/>
<dbReference type="GO" id="GO:0051301">
    <property type="term" value="P:cell division"/>
    <property type="evidence" value="ECO:0007669"/>
    <property type="project" value="UniProtKB-KW"/>
</dbReference>
<protein>
    <recommendedName>
        <fullName evidence="9">POTRA domain-containing protein</fullName>
    </recommendedName>
</protein>
<evidence type="ECO:0000256" key="4">
    <source>
        <dbReference type="ARBA" id="ARBA00022692"/>
    </source>
</evidence>
<evidence type="ECO:0000256" key="7">
    <source>
        <dbReference type="ARBA" id="ARBA00023306"/>
    </source>
</evidence>
<evidence type="ECO:0000256" key="2">
    <source>
        <dbReference type="ARBA" id="ARBA00022475"/>
    </source>
</evidence>
<keyword evidence="4 8" id="KW-0812">Transmembrane</keyword>
<sequence>MALEVSQKFKGRKRLIFFKWFFLILIILAVSFVGSIYALGRAFRLNKIEVAGNERVSAGDIQTKVTDLLAGGLFPLWPEENILFLSPENIAENIKSQFSAIDQITIRRDFLNRILRINIKERDSWAVWCSEKCFYLDSSGVIFQPAPQFFGDLVLKITDKRAENFNLGDTVIAKETLRKLEGFISGIKNKNSFYVKTAEILPGPTFWLYADSGLKIILDNETDFERALENFQIFTNSFPEKKLQTMDYVDLRFNDRTFYKSLPVF</sequence>
<dbReference type="PROSITE" id="PS51779">
    <property type="entry name" value="POTRA"/>
    <property type="match status" value="1"/>
</dbReference>
<dbReference type="STRING" id="1801725.A3J00_03615"/>
<gene>
    <name evidence="10" type="ORF">A3J00_03615</name>
</gene>
<evidence type="ECO:0000313" key="10">
    <source>
        <dbReference type="EMBL" id="OGZ30100.1"/>
    </source>
</evidence>
<evidence type="ECO:0000313" key="11">
    <source>
        <dbReference type="Proteomes" id="UP000178428"/>
    </source>
</evidence>
<dbReference type="InterPro" id="IPR034746">
    <property type="entry name" value="POTRA"/>
</dbReference>
<keyword evidence="7" id="KW-0131">Cell cycle</keyword>
<dbReference type="InterPro" id="IPR005548">
    <property type="entry name" value="Cell_div_FtsQ/DivIB_C"/>
</dbReference>
<dbReference type="Pfam" id="PF08478">
    <property type="entry name" value="POTRA_1"/>
    <property type="match status" value="1"/>
</dbReference>
<name>A0A1G2EXJ7_9BACT</name>
<keyword evidence="2" id="KW-1003">Cell membrane</keyword>
<dbReference type="GO" id="GO:0016020">
    <property type="term" value="C:membrane"/>
    <property type="evidence" value="ECO:0007669"/>
    <property type="project" value="UniProtKB-SubCell"/>
</dbReference>
<comment type="caution">
    <text evidence="10">The sequence shown here is derived from an EMBL/GenBank/DDBJ whole genome shotgun (WGS) entry which is preliminary data.</text>
</comment>
<keyword evidence="5 8" id="KW-1133">Transmembrane helix</keyword>
<evidence type="ECO:0000256" key="6">
    <source>
        <dbReference type="ARBA" id="ARBA00023136"/>
    </source>
</evidence>